<dbReference type="Proteomes" id="UP000283543">
    <property type="component" value="Unassembled WGS sequence"/>
</dbReference>
<feature type="region of interest" description="Disordered" evidence="1">
    <location>
        <begin position="1"/>
        <end position="190"/>
    </location>
</feature>
<feature type="compositionally biased region" description="Low complexity" evidence="1">
    <location>
        <begin position="32"/>
        <end position="49"/>
    </location>
</feature>
<organism evidence="2 3">
    <name type="scientific">Aphanomyces astaci</name>
    <name type="common">Crayfish plague agent</name>
    <dbReference type="NCBI Taxonomy" id="112090"/>
    <lineage>
        <taxon>Eukaryota</taxon>
        <taxon>Sar</taxon>
        <taxon>Stramenopiles</taxon>
        <taxon>Oomycota</taxon>
        <taxon>Saprolegniomycetes</taxon>
        <taxon>Saprolegniales</taxon>
        <taxon>Verrucalvaceae</taxon>
        <taxon>Aphanomyces</taxon>
    </lineage>
</organism>
<evidence type="ECO:0000313" key="2">
    <source>
        <dbReference type="EMBL" id="RHY74757.1"/>
    </source>
</evidence>
<evidence type="ECO:0008006" key="4">
    <source>
        <dbReference type="Google" id="ProtNLM"/>
    </source>
</evidence>
<accession>A0A3R6ZW74</accession>
<name>A0A3R6ZW74_APHAT</name>
<dbReference type="EMBL" id="QUTB01001847">
    <property type="protein sequence ID" value="RHY74757.1"/>
    <property type="molecule type" value="Genomic_DNA"/>
</dbReference>
<feature type="non-terminal residue" evidence="2">
    <location>
        <position position="1"/>
    </location>
</feature>
<dbReference type="VEuPathDB" id="FungiDB:H257_17798"/>
<feature type="compositionally biased region" description="Basic and acidic residues" evidence="1">
    <location>
        <begin position="65"/>
        <end position="76"/>
    </location>
</feature>
<feature type="non-terminal residue" evidence="2">
    <location>
        <position position="354"/>
    </location>
</feature>
<evidence type="ECO:0000313" key="3">
    <source>
        <dbReference type="Proteomes" id="UP000283543"/>
    </source>
</evidence>
<dbReference type="AlphaFoldDB" id="A0A3R6ZW74"/>
<proteinExistence type="predicted"/>
<sequence>RDGKRGTMAQVTKEDVDMDLANTQPPPQRSVSSMISERSKSPSSRKSSPARLMAQPFAHYPPQVTRHDTRNSRRAAEAATEAAAATAPTREEGPRESRWDRSHRHSNKKKSTSPGRTKQAAVEGMDAARHQARATTVDSKRSTSRNAKVRASATTAQPTRKAGDRGQSPHKTMRTEDTRGVATPIARDDPPDAANAAYDVCFNATDVDEDVPATFHEAMHVCQQRRRVTDVFEHLQRRIHLNDLDPISKLLGMEIDRDEKSKSMYVTLRTYIERMAIKYGMDKSKRVDTSIPAGTSMVDNAGLPLDDDKPFRQIVGSLLYCAMSTRPDIVHAVTQLPRHLSTPHQLHMLMAKRT</sequence>
<protein>
    <recommendedName>
        <fullName evidence="4">Reverse transcriptase Ty1/copia-type domain-containing protein</fullName>
    </recommendedName>
</protein>
<reference evidence="2 3" key="1">
    <citation type="submission" date="2018-08" db="EMBL/GenBank/DDBJ databases">
        <title>Aphanomyces genome sequencing and annotation.</title>
        <authorList>
            <person name="Minardi D."/>
            <person name="Oidtmann B."/>
            <person name="Van Der Giezen M."/>
            <person name="Studholme D.J."/>
        </authorList>
    </citation>
    <scope>NUCLEOTIDE SEQUENCE [LARGE SCALE GENOMIC DNA]</scope>
    <source>
        <strain evidence="2 3">Si</strain>
    </source>
</reference>
<feature type="compositionally biased region" description="Low complexity" evidence="1">
    <location>
        <begin position="77"/>
        <end position="88"/>
    </location>
</feature>
<gene>
    <name evidence="2" type="ORF">DYB34_013789</name>
</gene>
<comment type="caution">
    <text evidence="2">The sequence shown here is derived from an EMBL/GenBank/DDBJ whole genome shotgun (WGS) entry which is preliminary data.</text>
</comment>
<feature type="compositionally biased region" description="Basic residues" evidence="1">
    <location>
        <begin position="101"/>
        <end position="111"/>
    </location>
</feature>
<evidence type="ECO:0000256" key="1">
    <source>
        <dbReference type="SAM" id="MobiDB-lite"/>
    </source>
</evidence>
<feature type="compositionally biased region" description="Basic and acidic residues" evidence="1">
    <location>
        <begin position="89"/>
        <end position="100"/>
    </location>
</feature>